<evidence type="ECO:0000259" key="3">
    <source>
        <dbReference type="PROSITE" id="PS50004"/>
    </source>
</evidence>
<gene>
    <name evidence="4" type="ORF">PHJA_000607800</name>
</gene>
<sequence>NLDGADKVDPYVVIQYKNEELKSVTSSRRKVSKSQMHCCLCLGGERQGTSPVWDEKFKFKVKFPEVDDQHKILLKIMDHDNFTNHDYLGLAT</sequence>
<organism evidence="4 5">
    <name type="scientific">Phtheirospermum japonicum</name>
    <dbReference type="NCBI Taxonomy" id="374723"/>
    <lineage>
        <taxon>Eukaryota</taxon>
        <taxon>Viridiplantae</taxon>
        <taxon>Streptophyta</taxon>
        <taxon>Embryophyta</taxon>
        <taxon>Tracheophyta</taxon>
        <taxon>Spermatophyta</taxon>
        <taxon>Magnoliopsida</taxon>
        <taxon>eudicotyledons</taxon>
        <taxon>Gunneridae</taxon>
        <taxon>Pentapetalae</taxon>
        <taxon>asterids</taxon>
        <taxon>lamiids</taxon>
        <taxon>Lamiales</taxon>
        <taxon>Orobanchaceae</taxon>
        <taxon>Orobanchaceae incertae sedis</taxon>
        <taxon>Phtheirospermum</taxon>
    </lineage>
</organism>
<proteinExistence type="predicted"/>
<evidence type="ECO:0000256" key="1">
    <source>
        <dbReference type="ARBA" id="ARBA00022723"/>
    </source>
</evidence>
<evidence type="ECO:0000256" key="2">
    <source>
        <dbReference type="ARBA" id="ARBA00022837"/>
    </source>
</evidence>
<keyword evidence="1" id="KW-0479">Metal-binding</keyword>
<dbReference type="PROSITE" id="PS50004">
    <property type="entry name" value="C2"/>
    <property type="match status" value="1"/>
</dbReference>
<dbReference type="PANTHER" id="PTHR46502">
    <property type="entry name" value="C2 DOMAIN-CONTAINING"/>
    <property type="match status" value="1"/>
</dbReference>
<dbReference type="InterPro" id="IPR035892">
    <property type="entry name" value="C2_domain_sf"/>
</dbReference>
<dbReference type="PANTHER" id="PTHR46502:SF15">
    <property type="entry name" value="16 KDA PHLOEM PROTEIN 1"/>
    <property type="match status" value="1"/>
</dbReference>
<feature type="domain" description="C2" evidence="3">
    <location>
        <begin position="1"/>
        <end position="92"/>
    </location>
</feature>
<evidence type="ECO:0000313" key="5">
    <source>
        <dbReference type="Proteomes" id="UP000653305"/>
    </source>
</evidence>
<name>A0A830BGX6_9LAMI</name>
<protein>
    <submittedName>
        <fullName evidence="4">Elicitor-responsive protein 1</fullName>
    </submittedName>
</protein>
<reference evidence="4" key="1">
    <citation type="submission" date="2020-07" db="EMBL/GenBank/DDBJ databases">
        <title>Ethylene signaling mediates host invasion by parasitic plants.</title>
        <authorList>
            <person name="Yoshida S."/>
        </authorList>
    </citation>
    <scope>NUCLEOTIDE SEQUENCE</scope>
    <source>
        <strain evidence="4">Okayama</strain>
    </source>
</reference>
<feature type="non-terminal residue" evidence="4">
    <location>
        <position position="1"/>
    </location>
</feature>
<dbReference type="AlphaFoldDB" id="A0A830BGX6"/>
<dbReference type="EMBL" id="BMAC01000090">
    <property type="protein sequence ID" value="GFP84639.1"/>
    <property type="molecule type" value="Genomic_DNA"/>
</dbReference>
<dbReference type="InterPro" id="IPR000008">
    <property type="entry name" value="C2_dom"/>
</dbReference>
<comment type="caution">
    <text evidence="4">The sequence shown here is derived from an EMBL/GenBank/DDBJ whole genome shotgun (WGS) entry which is preliminary data.</text>
</comment>
<dbReference type="Proteomes" id="UP000653305">
    <property type="component" value="Unassembled WGS sequence"/>
</dbReference>
<dbReference type="SUPFAM" id="SSF49562">
    <property type="entry name" value="C2 domain (Calcium/lipid-binding domain, CaLB)"/>
    <property type="match status" value="1"/>
</dbReference>
<keyword evidence="5" id="KW-1185">Reference proteome</keyword>
<keyword evidence="2" id="KW-0106">Calcium</keyword>
<dbReference type="GO" id="GO:0046872">
    <property type="term" value="F:metal ion binding"/>
    <property type="evidence" value="ECO:0007669"/>
    <property type="project" value="UniProtKB-KW"/>
</dbReference>
<dbReference type="Gene3D" id="2.60.40.150">
    <property type="entry name" value="C2 domain"/>
    <property type="match status" value="1"/>
</dbReference>
<dbReference type="Pfam" id="PF00168">
    <property type="entry name" value="C2"/>
    <property type="match status" value="1"/>
</dbReference>
<evidence type="ECO:0000313" key="4">
    <source>
        <dbReference type="EMBL" id="GFP84639.1"/>
    </source>
</evidence>
<accession>A0A830BGX6</accession>